<dbReference type="Proteomes" id="UP000011531">
    <property type="component" value="Unassembled WGS sequence"/>
</dbReference>
<protein>
    <submittedName>
        <fullName evidence="1">Flagellin</fullName>
    </submittedName>
</protein>
<evidence type="ECO:0000313" key="2">
    <source>
        <dbReference type="Proteomes" id="UP000011531"/>
    </source>
</evidence>
<dbReference type="GO" id="GO:0097588">
    <property type="term" value="P:archaeal or bacterial-type flagellum-dependent cell motility"/>
    <property type="evidence" value="ECO:0007669"/>
    <property type="project" value="InterPro"/>
</dbReference>
<dbReference type="PANTHER" id="PTHR42200:SF2">
    <property type="entry name" value="ARCHAEAL FLAGELLA-RELATED PROTEIN F"/>
    <property type="match status" value="1"/>
</dbReference>
<comment type="caution">
    <text evidence="1">The sequence shown here is derived from an EMBL/GenBank/DDBJ whole genome shotgun (WGS) entry which is preliminary data.</text>
</comment>
<keyword evidence="1" id="KW-0282">Flagellum</keyword>
<dbReference type="InterPro" id="IPR002774">
    <property type="entry name" value="Flagellin_arc-type"/>
</dbReference>
<dbReference type="EMBL" id="AOIA01000024">
    <property type="protein sequence ID" value="ELY65403.1"/>
    <property type="molecule type" value="Genomic_DNA"/>
</dbReference>
<sequence>MSSTSISSLILFIAAMVVAAGVAGTLVTAVTDVSSSVSTQTGDTAETIDTDIEIISDAGSDAVYDAENDTVTLYVKNTGENTLPGDGTGLDVVLDGEYVSSEAYLPGDGTGLDVVLDGEYVSSEAYLPGDGSGIEIHGDDHWRPGAVAELEIDRALEAGAEHRAVVTINSSRAVFEFRT</sequence>
<dbReference type="GO" id="GO:0005198">
    <property type="term" value="F:structural molecule activity"/>
    <property type="evidence" value="ECO:0007669"/>
    <property type="project" value="InterPro"/>
</dbReference>
<accession>L9XXT2</accession>
<keyword evidence="2" id="KW-1185">Reference proteome</keyword>
<dbReference type="RefSeq" id="WP_008420559.1">
    <property type="nucleotide sequence ID" value="NZ_AOIA01000024.1"/>
</dbReference>
<name>L9XXT2_9EURY</name>
<organism evidence="1 2">
    <name type="scientific">Natronococcus jeotgali DSM 18795</name>
    <dbReference type="NCBI Taxonomy" id="1227498"/>
    <lineage>
        <taxon>Archaea</taxon>
        <taxon>Methanobacteriati</taxon>
        <taxon>Methanobacteriota</taxon>
        <taxon>Stenosarchaea group</taxon>
        <taxon>Halobacteria</taxon>
        <taxon>Halobacteriales</taxon>
        <taxon>Natrialbaceae</taxon>
        <taxon>Natronococcus</taxon>
    </lineage>
</organism>
<reference evidence="1 2" key="1">
    <citation type="journal article" date="2014" name="PLoS Genet.">
        <title>Phylogenetically driven sequencing of extremely halophilic archaea reveals strategies for static and dynamic osmo-response.</title>
        <authorList>
            <person name="Becker E.A."/>
            <person name="Seitzer P.M."/>
            <person name="Tritt A."/>
            <person name="Larsen D."/>
            <person name="Krusor M."/>
            <person name="Yao A.I."/>
            <person name="Wu D."/>
            <person name="Madern D."/>
            <person name="Eisen J.A."/>
            <person name="Darling A.E."/>
            <person name="Facciotti M.T."/>
        </authorList>
    </citation>
    <scope>NUCLEOTIDE SEQUENCE [LARGE SCALE GENOMIC DNA]</scope>
    <source>
        <strain evidence="1 2">DSM 18795</strain>
    </source>
</reference>
<gene>
    <name evidence="1" type="ORF">C492_03781</name>
</gene>
<proteinExistence type="predicted"/>
<keyword evidence="1" id="KW-0966">Cell projection</keyword>
<dbReference type="AlphaFoldDB" id="L9XXT2"/>
<dbReference type="PANTHER" id="PTHR42200">
    <property type="entry name" value="ARCHAEAL FLAGELLA-RELATED PROTEIN F-RELATED"/>
    <property type="match status" value="1"/>
</dbReference>
<dbReference type="OrthoDB" id="183655at2157"/>
<dbReference type="Pfam" id="PF01917">
    <property type="entry name" value="Flagellin_arch-type"/>
    <property type="match status" value="1"/>
</dbReference>
<dbReference type="STRING" id="1227498.C492_03781"/>
<evidence type="ECO:0000313" key="1">
    <source>
        <dbReference type="EMBL" id="ELY65403.1"/>
    </source>
</evidence>
<keyword evidence="1" id="KW-0969">Cilium</keyword>
<dbReference type="PATRIC" id="fig|1227498.3.peg.773"/>